<proteinExistence type="predicted"/>
<evidence type="ECO:0000313" key="5">
    <source>
        <dbReference type="Proteomes" id="UP000004925"/>
    </source>
</evidence>
<keyword evidence="3" id="KW-1133">Transmembrane helix</keyword>
<keyword evidence="3" id="KW-0812">Transmembrane</keyword>
<dbReference type="RefSeq" id="WP_008803220.1">
    <property type="nucleotide sequence ID" value="NZ_KQ235737.1"/>
</dbReference>
<organism evidence="4 5">
    <name type="scientific">Fusobacterium vincentii 4_1_13</name>
    <dbReference type="NCBI Taxonomy" id="469606"/>
    <lineage>
        <taxon>Bacteria</taxon>
        <taxon>Fusobacteriati</taxon>
        <taxon>Fusobacteriota</taxon>
        <taxon>Fusobacteriia</taxon>
        <taxon>Fusobacteriales</taxon>
        <taxon>Fusobacteriaceae</taxon>
        <taxon>Fusobacterium</taxon>
    </lineage>
</organism>
<evidence type="ECO:0000256" key="1">
    <source>
        <dbReference type="SAM" id="Coils"/>
    </source>
</evidence>
<reference evidence="4 5" key="1">
    <citation type="submission" date="2011-10" db="EMBL/GenBank/DDBJ databases">
        <title>The Genome Sequence of Fusobacterium sp. 4_1_13.</title>
        <authorList>
            <consortium name="The Broad Institute Genome Sequencing Platform"/>
            <person name="Earl A."/>
            <person name="Ward D."/>
            <person name="Feldgarden M."/>
            <person name="Gevers D."/>
            <person name="Strauss J."/>
            <person name="Ambrose C."/>
            <person name="Allen-Vercoe E."/>
            <person name="Young S.K."/>
            <person name="Zeng Q."/>
            <person name="Gargeya S."/>
            <person name="Fitzgerald M."/>
            <person name="Haas B."/>
            <person name="Abouelleil A."/>
            <person name="Alvarado L."/>
            <person name="Arachchi H.M."/>
            <person name="Berlin A."/>
            <person name="Brown A."/>
            <person name="Chapman S.B."/>
            <person name="Chen Z."/>
            <person name="Dunbar C."/>
            <person name="Freedman E."/>
            <person name="Gearin G."/>
            <person name="Goldberg J."/>
            <person name="Griggs A."/>
            <person name="Gujja S."/>
            <person name="Heiman D."/>
            <person name="Howarth C."/>
            <person name="Larson L."/>
            <person name="Lui A."/>
            <person name="MacDonald P.J."/>
            <person name="Montmayeur A."/>
            <person name="Murphy C."/>
            <person name="Neiman D."/>
            <person name="Pearson M."/>
            <person name="Priest M."/>
            <person name="Roberts A."/>
            <person name="Saif S."/>
            <person name="Shea T."/>
            <person name="Shenoy N."/>
            <person name="Sisk P."/>
            <person name="Stolte C."/>
            <person name="Sykes S."/>
            <person name="Wortman J."/>
            <person name="Nusbaum C."/>
            <person name="Birren B."/>
        </authorList>
    </citation>
    <scope>NUCLEOTIDE SEQUENCE [LARGE SCALE GENOMIC DNA]</scope>
    <source>
        <strain evidence="4 5">4_1_13</strain>
    </source>
</reference>
<dbReference type="HOGENOM" id="CLU_051324_0_0_0"/>
<evidence type="ECO:0000256" key="2">
    <source>
        <dbReference type="SAM" id="MobiDB-lite"/>
    </source>
</evidence>
<protein>
    <submittedName>
        <fullName evidence="4">Uncharacterized protein</fullName>
    </submittedName>
</protein>
<dbReference type="eggNOG" id="ENOG502ZGXH">
    <property type="taxonomic scope" value="Bacteria"/>
</dbReference>
<evidence type="ECO:0000313" key="4">
    <source>
        <dbReference type="EMBL" id="EEO40622.1"/>
    </source>
</evidence>
<keyword evidence="3" id="KW-0472">Membrane</keyword>
<feature type="transmembrane region" description="Helical" evidence="3">
    <location>
        <begin position="25"/>
        <end position="47"/>
    </location>
</feature>
<sequence length="464" mass="54563">MLMNLNLTEEQCDELLCNTFSQTSFYMVNAKLVSIYGFPLAGFMALLMNKFNFFRDQGDLTPEGFYLTDDYLHTKGGFEYSEIKKYKKRGQELGFFTVKKIGTPSKTYYKINSAKILSIISTDIPLIELGYKRVLSGGSDIDIDNIRNFEDFNYKELQLLCKRNKISYSGNDKKIHLIMKLKKEFGILETDEKTQWTENLSTSGQEKHPLEKMNSSSQWIEKTSTSEQKIYPLEEIDSSDTQWIEKASTSGQESCHNINIIYKYNNMTCHGDEKNKKEKDSEIEKIFHELGINYTDTNEIYTSKILEVLDGNKEFLKIYLKRVYKEISRLSTVKNIAALFSAKIKEINYSLIENIKNKNKLKEKEIQETRKKEEKVREIIEEHVIKKEIIEYFLTLDKEIQKDIVEESERNYFKMHPEVKDLEIFKKASYSLYLQVIYKELICVIEKNYPELLVESKKRYEILS</sequence>
<feature type="coiled-coil region" evidence="1">
    <location>
        <begin position="352"/>
        <end position="382"/>
    </location>
</feature>
<gene>
    <name evidence="4" type="ORF">FSCG_01335</name>
</gene>
<name>A0A0M1VVA3_FUSVC</name>
<accession>A0A0M1VVA3</accession>
<evidence type="ECO:0000256" key="3">
    <source>
        <dbReference type="SAM" id="Phobius"/>
    </source>
</evidence>
<feature type="region of interest" description="Disordered" evidence="2">
    <location>
        <begin position="198"/>
        <end position="218"/>
    </location>
</feature>
<comment type="caution">
    <text evidence="4">The sequence shown here is derived from an EMBL/GenBank/DDBJ whole genome shotgun (WGS) entry which is preliminary data.</text>
</comment>
<dbReference type="EMBL" id="ACDE02000018">
    <property type="protein sequence ID" value="EEO40622.1"/>
    <property type="molecule type" value="Genomic_DNA"/>
</dbReference>
<dbReference type="Proteomes" id="UP000004925">
    <property type="component" value="Unassembled WGS sequence"/>
</dbReference>
<keyword evidence="1" id="KW-0175">Coiled coil</keyword>
<dbReference type="AlphaFoldDB" id="A0A0M1VVA3"/>